<dbReference type="PANTHER" id="PTHR30509:SF9">
    <property type="entry name" value="MULTIDRUG RESISTANCE PROTEIN MDTO"/>
    <property type="match status" value="1"/>
</dbReference>
<feature type="transmembrane region" description="Helical" evidence="7">
    <location>
        <begin position="342"/>
        <end position="364"/>
    </location>
</feature>
<proteinExistence type="inferred from homology"/>
<dbReference type="EMBL" id="QWVS01000018">
    <property type="protein sequence ID" value="RID85466.1"/>
    <property type="molecule type" value="Genomic_DNA"/>
</dbReference>
<keyword evidence="4 7" id="KW-1133">Transmembrane helix</keyword>
<feature type="transmembrane region" description="Helical" evidence="7">
    <location>
        <begin position="465"/>
        <end position="488"/>
    </location>
</feature>
<feature type="transmembrane region" description="Helical" evidence="7">
    <location>
        <begin position="26"/>
        <end position="46"/>
    </location>
</feature>
<evidence type="ECO:0000256" key="7">
    <source>
        <dbReference type="SAM" id="Phobius"/>
    </source>
</evidence>
<dbReference type="InterPro" id="IPR049453">
    <property type="entry name" value="Memb_transporter_dom"/>
</dbReference>
<evidence type="ECO:0000256" key="5">
    <source>
        <dbReference type="ARBA" id="ARBA00023136"/>
    </source>
</evidence>
<feature type="transmembrane region" description="Helical" evidence="7">
    <location>
        <begin position="435"/>
        <end position="453"/>
    </location>
</feature>
<evidence type="ECO:0000256" key="6">
    <source>
        <dbReference type="ARBA" id="ARBA00043993"/>
    </source>
</evidence>
<keyword evidence="2" id="KW-1003">Cell membrane</keyword>
<feature type="transmembrane region" description="Helical" evidence="7">
    <location>
        <begin position="148"/>
        <end position="170"/>
    </location>
</feature>
<sequence length="646" mass="71657">MPKSVSTKSPSLIKQALIVNKKPFPWVKAFCAGLAASLPVMIGLLFGNLEYGLLAGMGGFTYLYVFNIPYAQRAKKLFFVVLGITLSSALGTLAAPYPFATAILMGVIGATAIFIFGALRIIGPSAIFFVLVFAMTTGMPVNPELAPLRAGLVFLGGSLSWLIAIIGWFFDPHGPETSVVKRVYGELAALLDSVGTDTFNEARHRVMSVLKEAEETLVAGYIPWKNTDLFNRLYILNGHANTMFLYILENFSENKFKMPSELGEIVREIANSLDKKKNKRKEAFKKILQPEELDEKVALLFTKIFDADATFNEPTSKINQVIRMHKPSFKTIFFGALDKNSIVFITAVRFSVVTIIAALIAYQFEFTRPYWVPLSCVAVMSGSTIVATYHRAIQRGLGTILGILIASLILATHPTGFVIALFILLLTFITELFIVKNYGLAASFFTPNALLMAESTSQNSFSFSYFASARLIDILIGSVIGLIGVLLIGRRSASSRLPHLITKTIRSQAQFLFILFSDQGIGFNARKSRERMKMRTNLINLKTLYNTAAGEIPVNKKALEYYWPVIFSIEQLGYLLENGSRMDKRPILADETLAQFLYVFETMANATDRQQAPSIKKVPEIEGFPSIQQEIITLQKSLQINEKVPV</sequence>
<evidence type="ECO:0000259" key="8">
    <source>
        <dbReference type="Pfam" id="PF13515"/>
    </source>
</evidence>
<dbReference type="AlphaFoldDB" id="A0A398BCN6"/>
<comment type="similarity">
    <text evidence="6">Belongs to the YccS/YhfK family.</text>
</comment>
<feature type="transmembrane region" description="Helical" evidence="7">
    <location>
        <begin position="52"/>
        <end position="70"/>
    </location>
</feature>
<name>A0A398BCN6_9BACI</name>
<comment type="subcellular location">
    <subcellularLocation>
        <location evidence="1">Cell membrane</location>
        <topology evidence="1">Multi-pass membrane protein</topology>
    </subcellularLocation>
</comment>
<keyword evidence="10" id="KW-1185">Reference proteome</keyword>
<evidence type="ECO:0000256" key="4">
    <source>
        <dbReference type="ARBA" id="ARBA00022989"/>
    </source>
</evidence>
<evidence type="ECO:0000313" key="9">
    <source>
        <dbReference type="EMBL" id="RID85466.1"/>
    </source>
</evidence>
<dbReference type="Pfam" id="PF13515">
    <property type="entry name" value="FUSC_2"/>
    <property type="match status" value="1"/>
</dbReference>
<dbReference type="PANTHER" id="PTHR30509">
    <property type="entry name" value="P-HYDROXYBENZOIC ACID EFFLUX PUMP SUBUNIT-RELATED"/>
    <property type="match status" value="1"/>
</dbReference>
<accession>A0A398BCN6</accession>
<gene>
    <name evidence="9" type="ORF">D1953_11690</name>
</gene>
<comment type="caution">
    <text evidence="9">The sequence shown here is derived from an EMBL/GenBank/DDBJ whole genome shotgun (WGS) entry which is preliminary data.</text>
</comment>
<feature type="transmembrane region" description="Helical" evidence="7">
    <location>
        <begin position="103"/>
        <end position="136"/>
    </location>
</feature>
<keyword evidence="3 7" id="KW-0812">Transmembrane</keyword>
<feature type="transmembrane region" description="Helical" evidence="7">
    <location>
        <begin position="370"/>
        <end position="389"/>
    </location>
</feature>
<feature type="domain" description="Integral membrane bound transporter" evidence="8">
    <location>
        <begin position="356"/>
        <end position="483"/>
    </location>
</feature>
<evidence type="ECO:0000313" key="10">
    <source>
        <dbReference type="Proteomes" id="UP000266016"/>
    </source>
</evidence>
<keyword evidence="5 7" id="KW-0472">Membrane</keyword>
<feature type="transmembrane region" description="Helical" evidence="7">
    <location>
        <begin position="401"/>
        <end position="429"/>
    </location>
</feature>
<evidence type="ECO:0000256" key="2">
    <source>
        <dbReference type="ARBA" id="ARBA00022475"/>
    </source>
</evidence>
<feature type="transmembrane region" description="Helical" evidence="7">
    <location>
        <begin position="77"/>
        <end position="97"/>
    </location>
</feature>
<protein>
    <submittedName>
        <fullName evidence="9">FUSC family protein</fullName>
    </submittedName>
</protein>
<reference evidence="9 10" key="1">
    <citation type="submission" date="2018-08" db="EMBL/GenBank/DDBJ databases">
        <title>Bacillus jemisoniae sp. nov., Bacillus chryseoplanitiae sp. nov., Bacillus resnikiae sp. nov., and Bacillus frankliniae sp. nov., isolated from Viking spacecraft and associated surfaces.</title>
        <authorList>
            <person name="Seuylemezian A."/>
            <person name="Vaishampayan P."/>
        </authorList>
    </citation>
    <scope>NUCLEOTIDE SEQUENCE [LARGE SCALE GENOMIC DNA]</scope>
    <source>
        <strain evidence="9 10">MA001</strain>
    </source>
</reference>
<dbReference type="Proteomes" id="UP000266016">
    <property type="component" value="Unassembled WGS sequence"/>
</dbReference>
<evidence type="ECO:0000256" key="1">
    <source>
        <dbReference type="ARBA" id="ARBA00004651"/>
    </source>
</evidence>
<evidence type="ECO:0000256" key="3">
    <source>
        <dbReference type="ARBA" id="ARBA00022692"/>
    </source>
</evidence>
<dbReference type="GO" id="GO:0005886">
    <property type="term" value="C:plasma membrane"/>
    <property type="evidence" value="ECO:0007669"/>
    <property type="project" value="UniProtKB-SubCell"/>
</dbReference>
<organism evidence="9 10">
    <name type="scientific">Peribacillus asahii</name>
    <dbReference type="NCBI Taxonomy" id="228899"/>
    <lineage>
        <taxon>Bacteria</taxon>
        <taxon>Bacillati</taxon>
        <taxon>Bacillota</taxon>
        <taxon>Bacilli</taxon>
        <taxon>Bacillales</taxon>
        <taxon>Bacillaceae</taxon>
        <taxon>Peribacillus</taxon>
    </lineage>
</organism>